<dbReference type="Pfam" id="PF01381">
    <property type="entry name" value="HTH_3"/>
    <property type="match status" value="1"/>
</dbReference>
<dbReference type="GO" id="GO:0003677">
    <property type="term" value="F:DNA binding"/>
    <property type="evidence" value="ECO:0007669"/>
    <property type="project" value="InterPro"/>
</dbReference>
<accession>A0A8J3DFB3</accession>
<dbReference type="RefSeq" id="WP_229792046.1">
    <property type="nucleotide sequence ID" value="NZ_BMXG01000003.1"/>
</dbReference>
<dbReference type="EMBL" id="BMXG01000003">
    <property type="protein sequence ID" value="GHB93294.1"/>
    <property type="molecule type" value="Genomic_DNA"/>
</dbReference>
<comment type="caution">
    <text evidence="2">The sequence shown here is derived from an EMBL/GenBank/DDBJ whole genome shotgun (WGS) entry which is preliminary data.</text>
</comment>
<name>A0A8J3DFB3_9BACT</name>
<evidence type="ECO:0000313" key="3">
    <source>
        <dbReference type="Proteomes" id="UP000642829"/>
    </source>
</evidence>
<dbReference type="AlphaFoldDB" id="A0A8J3DFB3"/>
<dbReference type="Proteomes" id="UP000642829">
    <property type="component" value="Unassembled WGS sequence"/>
</dbReference>
<keyword evidence="3" id="KW-1185">Reference proteome</keyword>
<dbReference type="Gene3D" id="1.10.260.40">
    <property type="entry name" value="lambda repressor-like DNA-binding domains"/>
    <property type="match status" value="1"/>
</dbReference>
<dbReference type="InterPro" id="IPR001387">
    <property type="entry name" value="Cro/C1-type_HTH"/>
</dbReference>
<organism evidence="2 3">
    <name type="scientific">Cerasicoccus arenae</name>
    <dbReference type="NCBI Taxonomy" id="424488"/>
    <lineage>
        <taxon>Bacteria</taxon>
        <taxon>Pseudomonadati</taxon>
        <taxon>Verrucomicrobiota</taxon>
        <taxon>Opitutia</taxon>
        <taxon>Puniceicoccales</taxon>
        <taxon>Cerasicoccaceae</taxon>
        <taxon>Cerasicoccus</taxon>
    </lineage>
</organism>
<reference evidence="2" key="2">
    <citation type="submission" date="2020-09" db="EMBL/GenBank/DDBJ databases">
        <authorList>
            <person name="Sun Q."/>
            <person name="Kim S."/>
        </authorList>
    </citation>
    <scope>NUCLEOTIDE SEQUENCE</scope>
    <source>
        <strain evidence="2">KCTC 12870</strain>
    </source>
</reference>
<dbReference type="SUPFAM" id="SSF47413">
    <property type="entry name" value="lambda repressor-like DNA-binding domains"/>
    <property type="match status" value="1"/>
</dbReference>
<evidence type="ECO:0000313" key="2">
    <source>
        <dbReference type="EMBL" id="GHB93294.1"/>
    </source>
</evidence>
<protein>
    <recommendedName>
        <fullName evidence="1">HTH cro/C1-type domain-containing protein</fullName>
    </recommendedName>
</protein>
<dbReference type="CDD" id="cd00093">
    <property type="entry name" value="HTH_XRE"/>
    <property type="match status" value="1"/>
</dbReference>
<evidence type="ECO:0000259" key="1">
    <source>
        <dbReference type="PROSITE" id="PS50943"/>
    </source>
</evidence>
<dbReference type="SMART" id="SM00530">
    <property type="entry name" value="HTH_XRE"/>
    <property type="match status" value="1"/>
</dbReference>
<dbReference type="InterPro" id="IPR010982">
    <property type="entry name" value="Lambda_DNA-bd_dom_sf"/>
</dbReference>
<gene>
    <name evidence="2" type="ORF">GCM10007047_05800</name>
</gene>
<dbReference type="PROSITE" id="PS50943">
    <property type="entry name" value="HTH_CROC1"/>
    <property type="match status" value="1"/>
</dbReference>
<reference evidence="2" key="1">
    <citation type="journal article" date="2014" name="Int. J. Syst. Evol. Microbiol.">
        <title>Complete genome sequence of Corynebacterium casei LMG S-19264T (=DSM 44701T), isolated from a smear-ripened cheese.</title>
        <authorList>
            <consortium name="US DOE Joint Genome Institute (JGI-PGF)"/>
            <person name="Walter F."/>
            <person name="Albersmeier A."/>
            <person name="Kalinowski J."/>
            <person name="Ruckert C."/>
        </authorList>
    </citation>
    <scope>NUCLEOTIDE SEQUENCE</scope>
    <source>
        <strain evidence="2">KCTC 12870</strain>
    </source>
</reference>
<sequence length="196" mass="22401">MPMELATYLIENHLTPVEFARAIGVKSRSTIPRYLSGERMPTGAIVRRIETATGGKVTARDLRHTYLERQNRPRFTREIEDPTPFPWSRHEWEEDEEAEAALRTMIAEAREGDCASPPLQLAIDELGDAVTTDIEQRHFQLHGRLSDAQSLVQFANDARTKRGEPPIDYPGVRPIYVNKKKDRPYGYGRQVVQEDS</sequence>
<proteinExistence type="predicted"/>
<feature type="domain" description="HTH cro/C1-type" evidence="1">
    <location>
        <begin position="5"/>
        <end position="62"/>
    </location>
</feature>